<feature type="domain" description="Aminoglycoside phosphotransferase" evidence="2">
    <location>
        <begin position="111"/>
        <end position="331"/>
    </location>
</feature>
<dbReference type="SUPFAM" id="SSF56112">
    <property type="entry name" value="Protein kinase-like (PK-like)"/>
    <property type="match status" value="1"/>
</dbReference>
<dbReference type="Proteomes" id="UP000698800">
    <property type="component" value="Unassembled WGS sequence"/>
</dbReference>
<accession>A0A9P8II41</accession>
<evidence type="ECO:0000313" key="3">
    <source>
        <dbReference type="EMBL" id="KAH0545438.1"/>
    </source>
</evidence>
<dbReference type="InterPro" id="IPR011009">
    <property type="entry name" value="Kinase-like_dom_sf"/>
</dbReference>
<proteinExistence type="predicted"/>
<sequence>MQSVHPTPSSDIYDVVTLPSTNPTSSGHGTSSLEAFAPLISNLQTEAISSLAIRVRSQMNDQPSPPPSCVVMGPPICGSFNLIYCLEFSDNIKWILRIPINGTRSAFTNAALALRSAILTSKYIKKHTTIPVPDIYEFKTNIDDSEIGAPYTLMSFAEGMPLWRRWYDTSLEPTLLQERRIQILEGVAKAMSQLQGLEFPKIGALKFDDPTSLIVTDITEYQTPDERADLSSLEGDDEMPHFCQMGPFSTTQDFFGALMARKHPDWQGDNFSNGMSELLRMMIGCLPLSTPAMKGTLTETFVLTHPDYNYQNFLVADDGALTCVLDWDCISTVPRCIGYSRYPGWITRDWHPMYDYDRATPMENSPEELEEFRREWDRIMGGLLGKDYVPKTHLFEAISLAVEQPMMWSCVMDKMCKKCFQRPLFEVDLGSEVDAEWATPEGGSGSLQEARGSDGGLGSPNRGGIFDHASELGRHSETDYEIDIRSDGGVSGPIPRNTDSEGDPFGGDEQGSTVWSEDSPEDSDYRSWFRGTAVALGSGTLEPEKVAILRETIEGFFRL</sequence>
<evidence type="ECO:0000313" key="4">
    <source>
        <dbReference type="Proteomes" id="UP000698800"/>
    </source>
</evidence>
<dbReference type="PANTHER" id="PTHR21310">
    <property type="entry name" value="AMINOGLYCOSIDE PHOSPHOTRANSFERASE-RELATED-RELATED"/>
    <property type="match status" value="1"/>
</dbReference>
<dbReference type="InterPro" id="IPR002575">
    <property type="entry name" value="Aminoglycoside_PTrfase"/>
</dbReference>
<dbReference type="Gene3D" id="3.90.1200.10">
    <property type="match status" value="1"/>
</dbReference>
<feature type="region of interest" description="Disordered" evidence="1">
    <location>
        <begin position="436"/>
        <end position="522"/>
    </location>
</feature>
<feature type="compositionally biased region" description="Polar residues" evidence="1">
    <location>
        <begin position="1"/>
        <end position="10"/>
    </location>
</feature>
<feature type="region of interest" description="Disordered" evidence="1">
    <location>
        <begin position="1"/>
        <end position="29"/>
    </location>
</feature>
<protein>
    <recommendedName>
        <fullName evidence="2">Aminoglycoside phosphotransferase domain-containing protein</fullName>
    </recommendedName>
</protein>
<dbReference type="OrthoDB" id="10003767at2759"/>
<dbReference type="EMBL" id="JAGHQL010000005">
    <property type="protein sequence ID" value="KAH0545438.1"/>
    <property type="molecule type" value="Genomic_DNA"/>
</dbReference>
<feature type="compositionally biased region" description="Polar residues" evidence="1">
    <location>
        <begin position="18"/>
        <end position="29"/>
    </location>
</feature>
<name>A0A9P8II41_9PEZI</name>
<dbReference type="PANTHER" id="PTHR21310:SF51">
    <property type="entry name" value="AMINOGLYCOSIDE PHOSPHOTRANSFERASE DOMAIN-CONTAINING PROTEIN"/>
    <property type="match status" value="1"/>
</dbReference>
<gene>
    <name evidence="3" type="ORF">FGG08_000439</name>
</gene>
<evidence type="ECO:0000256" key="1">
    <source>
        <dbReference type="SAM" id="MobiDB-lite"/>
    </source>
</evidence>
<feature type="compositionally biased region" description="Basic and acidic residues" evidence="1">
    <location>
        <begin position="468"/>
        <end position="486"/>
    </location>
</feature>
<evidence type="ECO:0000259" key="2">
    <source>
        <dbReference type="Pfam" id="PF01636"/>
    </source>
</evidence>
<dbReference type="InterPro" id="IPR051678">
    <property type="entry name" value="AGP_Transferase"/>
</dbReference>
<keyword evidence="4" id="KW-1185">Reference proteome</keyword>
<dbReference type="AlphaFoldDB" id="A0A9P8II41"/>
<reference evidence="3" key="1">
    <citation type="submission" date="2021-03" db="EMBL/GenBank/DDBJ databases">
        <title>Comparative genomics and phylogenomic investigation of the class Geoglossomycetes provide insights into ecological specialization and systematics.</title>
        <authorList>
            <person name="Melie T."/>
            <person name="Pirro S."/>
            <person name="Miller A.N."/>
            <person name="Quandt A."/>
        </authorList>
    </citation>
    <scope>NUCLEOTIDE SEQUENCE</scope>
    <source>
        <strain evidence="3">GBOQ0MN5Z8</strain>
    </source>
</reference>
<dbReference type="Pfam" id="PF01636">
    <property type="entry name" value="APH"/>
    <property type="match status" value="1"/>
</dbReference>
<organism evidence="3 4">
    <name type="scientific">Glutinoglossum americanum</name>
    <dbReference type="NCBI Taxonomy" id="1670608"/>
    <lineage>
        <taxon>Eukaryota</taxon>
        <taxon>Fungi</taxon>
        <taxon>Dikarya</taxon>
        <taxon>Ascomycota</taxon>
        <taxon>Pezizomycotina</taxon>
        <taxon>Geoglossomycetes</taxon>
        <taxon>Geoglossales</taxon>
        <taxon>Geoglossaceae</taxon>
        <taxon>Glutinoglossum</taxon>
    </lineage>
</organism>
<comment type="caution">
    <text evidence="3">The sequence shown here is derived from an EMBL/GenBank/DDBJ whole genome shotgun (WGS) entry which is preliminary data.</text>
</comment>